<protein>
    <submittedName>
        <fullName evidence="1">Uncharacterized protein</fullName>
    </submittedName>
</protein>
<reference evidence="1 2" key="1">
    <citation type="journal article" date="2016" name="Nat. Commun.">
        <title>Thousands of microbial genomes shed light on interconnected biogeochemical processes in an aquifer system.</title>
        <authorList>
            <person name="Anantharaman K."/>
            <person name="Brown C.T."/>
            <person name="Hug L.A."/>
            <person name="Sharon I."/>
            <person name="Castelle C.J."/>
            <person name="Probst A.J."/>
            <person name="Thomas B.C."/>
            <person name="Singh A."/>
            <person name="Wilkins M.J."/>
            <person name="Karaoz U."/>
            <person name="Brodie E.L."/>
            <person name="Williams K.H."/>
            <person name="Hubbard S.S."/>
            <person name="Banfield J.F."/>
        </authorList>
    </citation>
    <scope>NUCLEOTIDE SEQUENCE [LARGE SCALE GENOMIC DNA]</scope>
</reference>
<dbReference type="EMBL" id="MFMU01000013">
    <property type="protein sequence ID" value="OGG93159.1"/>
    <property type="molecule type" value="Genomic_DNA"/>
</dbReference>
<evidence type="ECO:0000313" key="1">
    <source>
        <dbReference type="EMBL" id="OGG93159.1"/>
    </source>
</evidence>
<organism evidence="1 2">
    <name type="scientific">Candidatus Kaiserbacteria bacterium RIFOXYD1_FULL_47_14</name>
    <dbReference type="NCBI Taxonomy" id="1798533"/>
    <lineage>
        <taxon>Bacteria</taxon>
        <taxon>Candidatus Kaiseribacteriota</taxon>
    </lineage>
</organism>
<name>A0A1F6G4Y2_9BACT</name>
<dbReference type="AlphaFoldDB" id="A0A1F6G4Y2"/>
<dbReference type="STRING" id="1798533.A2609_02665"/>
<evidence type="ECO:0000313" key="2">
    <source>
        <dbReference type="Proteomes" id="UP000176867"/>
    </source>
</evidence>
<proteinExistence type="predicted"/>
<comment type="caution">
    <text evidence="1">The sequence shown here is derived from an EMBL/GenBank/DDBJ whole genome shotgun (WGS) entry which is preliminary data.</text>
</comment>
<gene>
    <name evidence="1" type="ORF">A2609_02665</name>
</gene>
<dbReference type="Proteomes" id="UP000176867">
    <property type="component" value="Unassembled WGS sequence"/>
</dbReference>
<sequence>MSKWLDTLLKELDEIKPDDFVEIEIEVGTNEHMVVELSYDDLKPFVLASKLIQMAHESMSAAYLFSISGDTEAEEKMLLEATKLHEKADILIKIFWCSIMDTYNLWGKSIGIRKGRKIVWIEEKETKSSGICIGFFNFPM</sequence>
<accession>A0A1F6G4Y2</accession>